<evidence type="ECO:0000313" key="4">
    <source>
        <dbReference type="EMBL" id="MDI3321735.1"/>
    </source>
</evidence>
<keyword evidence="2" id="KW-0732">Signal</keyword>
<dbReference type="InterPro" id="IPR000866">
    <property type="entry name" value="AhpC/TSA"/>
</dbReference>
<protein>
    <submittedName>
        <fullName evidence="4">TlpA disulfide reductase family protein</fullName>
    </submittedName>
</protein>
<dbReference type="Pfam" id="PF00578">
    <property type="entry name" value="AhpC-TSA"/>
    <property type="match status" value="1"/>
</dbReference>
<name>A0ABT6RH87_9BACT</name>
<dbReference type="InterPro" id="IPR013766">
    <property type="entry name" value="Thioredoxin_domain"/>
</dbReference>
<feature type="domain" description="Thioredoxin" evidence="3">
    <location>
        <begin position="148"/>
        <end position="288"/>
    </location>
</feature>
<dbReference type="InterPro" id="IPR036249">
    <property type="entry name" value="Thioredoxin-like_sf"/>
</dbReference>
<dbReference type="PROSITE" id="PS00194">
    <property type="entry name" value="THIOREDOXIN_1"/>
    <property type="match status" value="1"/>
</dbReference>
<dbReference type="RefSeq" id="WP_282335841.1">
    <property type="nucleotide sequence ID" value="NZ_JASBRG010000007.1"/>
</dbReference>
<evidence type="ECO:0000259" key="3">
    <source>
        <dbReference type="PROSITE" id="PS51352"/>
    </source>
</evidence>
<evidence type="ECO:0000256" key="1">
    <source>
        <dbReference type="ARBA" id="ARBA00023284"/>
    </source>
</evidence>
<proteinExistence type="predicted"/>
<reference evidence="4 5" key="1">
    <citation type="submission" date="2023-05" db="EMBL/GenBank/DDBJ databases">
        <title>Genome sequence of Pinibacter sp. MAH-24.</title>
        <authorList>
            <person name="Huq M.A."/>
        </authorList>
    </citation>
    <scope>NUCLEOTIDE SEQUENCE [LARGE SCALE GENOMIC DNA]</scope>
    <source>
        <strain evidence="4 5">MAH-24</strain>
    </source>
</reference>
<dbReference type="PANTHER" id="PTHR42852">
    <property type="entry name" value="THIOL:DISULFIDE INTERCHANGE PROTEIN DSBE"/>
    <property type="match status" value="1"/>
</dbReference>
<dbReference type="InterPro" id="IPR017937">
    <property type="entry name" value="Thioredoxin_CS"/>
</dbReference>
<dbReference type="Gene3D" id="3.40.30.10">
    <property type="entry name" value="Glutaredoxin"/>
    <property type="match status" value="1"/>
</dbReference>
<dbReference type="Proteomes" id="UP001226434">
    <property type="component" value="Unassembled WGS sequence"/>
</dbReference>
<sequence length="289" mass="32509">MLGKKVFCLSALAILSSIGVLRAQTAVDSVSQVEARKVKYLSGLQKVNSVKELHYADSITNAKNVSEADIICLSKEYQKVHRYEFANLIDQSDYKLTTDTYVDSNSVIRVKVARAATKEEQTKAIEEFRKVVFAVTPESIEREKIIASQMNKPAPSFSVVDVDGVKYDLQELKGKVVVLNFWFIGCAPCKKEMPELNKLVEKYKSKNVVFLAFEVNDNTPGKIKAVTEGHFNYTMIPAKRNGISVQYKIKTYPTSYVIDQSGIIRFGLAAYNPFRLPEMDKTIETLLSH</sequence>
<dbReference type="CDD" id="cd02966">
    <property type="entry name" value="TlpA_like_family"/>
    <property type="match status" value="1"/>
</dbReference>
<comment type="caution">
    <text evidence="4">The sequence shown here is derived from an EMBL/GenBank/DDBJ whole genome shotgun (WGS) entry which is preliminary data.</text>
</comment>
<keyword evidence="5" id="KW-1185">Reference proteome</keyword>
<accession>A0ABT6RH87</accession>
<dbReference type="SUPFAM" id="SSF52833">
    <property type="entry name" value="Thioredoxin-like"/>
    <property type="match status" value="1"/>
</dbReference>
<gene>
    <name evidence="4" type="ORF">QJ048_18200</name>
</gene>
<evidence type="ECO:0000256" key="2">
    <source>
        <dbReference type="SAM" id="SignalP"/>
    </source>
</evidence>
<organism evidence="4 5">
    <name type="scientific">Pinibacter soli</name>
    <dbReference type="NCBI Taxonomy" id="3044211"/>
    <lineage>
        <taxon>Bacteria</taxon>
        <taxon>Pseudomonadati</taxon>
        <taxon>Bacteroidota</taxon>
        <taxon>Chitinophagia</taxon>
        <taxon>Chitinophagales</taxon>
        <taxon>Chitinophagaceae</taxon>
        <taxon>Pinibacter</taxon>
    </lineage>
</organism>
<dbReference type="InterPro" id="IPR050553">
    <property type="entry name" value="Thioredoxin_ResA/DsbE_sf"/>
</dbReference>
<dbReference type="PROSITE" id="PS51352">
    <property type="entry name" value="THIOREDOXIN_2"/>
    <property type="match status" value="1"/>
</dbReference>
<keyword evidence="1" id="KW-0676">Redox-active center</keyword>
<feature type="chain" id="PRO_5045997882" evidence="2">
    <location>
        <begin position="24"/>
        <end position="289"/>
    </location>
</feature>
<dbReference type="PANTHER" id="PTHR42852:SF13">
    <property type="entry name" value="PROTEIN DIPZ"/>
    <property type="match status" value="1"/>
</dbReference>
<feature type="signal peptide" evidence="2">
    <location>
        <begin position="1"/>
        <end position="23"/>
    </location>
</feature>
<evidence type="ECO:0000313" key="5">
    <source>
        <dbReference type="Proteomes" id="UP001226434"/>
    </source>
</evidence>
<dbReference type="EMBL" id="JASBRG010000007">
    <property type="protein sequence ID" value="MDI3321735.1"/>
    <property type="molecule type" value="Genomic_DNA"/>
</dbReference>